<gene>
    <name evidence="2" type="ORF">AVDCRST_MAG87-80</name>
</gene>
<feature type="non-terminal residue" evidence="2">
    <location>
        <position position="28"/>
    </location>
</feature>
<organism evidence="2">
    <name type="scientific">uncultured Thermomicrobiales bacterium</name>
    <dbReference type="NCBI Taxonomy" id="1645740"/>
    <lineage>
        <taxon>Bacteria</taxon>
        <taxon>Pseudomonadati</taxon>
        <taxon>Thermomicrobiota</taxon>
        <taxon>Thermomicrobia</taxon>
        <taxon>Thermomicrobiales</taxon>
        <taxon>environmental samples</taxon>
    </lineage>
</organism>
<dbReference type="AlphaFoldDB" id="A0A6J4U7V9"/>
<sequence length="28" mass="3171">PGGQAEGNRPRHRQGKEDREDQRAGQQI</sequence>
<proteinExistence type="predicted"/>
<accession>A0A6J4U7V9</accession>
<feature type="compositionally biased region" description="Basic and acidic residues" evidence="1">
    <location>
        <begin position="15"/>
        <end position="28"/>
    </location>
</feature>
<protein>
    <submittedName>
        <fullName evidence="2">Uncharacterized protein</fullName>
    </submittedName>
</protein>
<feature type="non-terminal residue" evidence="2">
    <location>
        <position position="1"/>
    </location>
</feature>
<name>A0A6J4U7V9_9BACT</name>
<evidence type="ECO:0000256" key="1">
    <source>
        <dbReference type="SAM" id="MobiDB-lite"/>
    </source>
</evidence>
<feature type="region of interest" description="Disordered" evidence="1">
    <location>
        <begin position="1"/>
        <end position="28"/>
    </location>
</feature>
<evidence type="ECO:0000313" key="2">
    <source>
        <dbReference type="EMBL" id="CAA9540879.1"/>
    </source>
</evidence>
<dbReference type="EMBL" id="CADCWJ010000026">
    <property type="protein sequence ID" value="CAA9540879.1"/>
    <property type="molecule type" value="Genomic_DNA"/>
</dbReference>
<reference evidence="2" key="1">
    <citation type="submission" date="2020-02" db="EMBL/GenBank/DDBJ databases">
        <authorList>
            <person name="Meier V. D."/>
        </authorList>
    </citation>
    <scope>NUCLEOTIDE SEQUENCE</scope>
    <source>
        <strain evidence="2">AVDCRST_MAG87</strain>
    </source>
</reference>